<evidence type="ECO:0000256" key="1">
    <source>
        <dbReference type="ARBA" id="ARBA00022723"/>
    </source>
</evidence>
<protein>
    <recommendedName>
        <fullName evidence="5">Enoyl reductase (ER) domain-containing protein</fullName>
    </recommendedName>
</protein>
<organism evidence="6 7">
    <name type="scientific">Abyssobacteria bacterium (strain SURF_5)</name>
    <dbReference type="NCBI Taxonomy" id="2093360"/>
    <lineage>
        <taxon>Bacteria</taxon>
        <taxon>Pseudomonadati</taxon>
        <taxon>Candidatus Hydrogenedentota</taxon>
        <taxon>Candidatus Abyssobacteria</taxon>
    </lineage>
</organism>
<dbReference type="InterPro" id="IPR020843">
    <property type="entry name" value="ER"/>
</dbReference>
<dbReference type="InterPro" id="IPR050129">
    <property type="entry name" value="Zn_alcohol_dh"/>
</dbReference>
<dbReference type="EMBL" id="QZKU01000002">
    <property type="protein sequence ID" value="RJP26854.1"/>
    <property type="molecule type" value="Genomic_DNA"/>
</dbReference>
<dbReference type="InterPro" id="IPR013154">
    <property type="entry name" value="ADH-like_N"/>
</dbReference>
<proteinExistence type="inferred from homology"/>
<gene>
    <name evidence="6" type="ORF">C4520_00085</name>
</gene>
<feature type="domain" description="Enoyl reductase (ER)" evidence="5">
    <location>
        <begin position="9"/>
        <end position="256"/>
    </location>
</feature>
<dbReference type="Gene3D" id="3.40.50.720">
    <property type="entry name" value="NAD(P)-binding Rossmann-like Domain"/>
    <property type="match status" value="1"/>
</dbReference>
<comment type="cofactor">
    <cofactor evidence="4">
        <name>Zn(2+)</name>
        <dbReference type="ChEBI" id="CHEBI:29105"/>
    </cofactor>
</comment>
<evidence type="ECO:0000256" key="2">
    <source>
        <dbReference type="ARBA" id="ARBA00022833"/>
    </source>
</evidence>
<dbReference type="SUPFAM" id="SSF51735">
    <property type="entry name" value="NAD(P)-binding Rossmann-fold domains"/>
    <property type="match status" value="1"/>
</dbReference>
<evidence type="ECO:0000256" key="4">
    <source>
        <dbReference type="RuleBase" id="RU361277"/>
    </source>
</evidence>
<keyword evidence="3" id="KW-0560">Oxidoreductase</keyword>
<dbReference type="Pfam" id="PF00107">
    <property type="entry name" value="ADH_zinc_N"/>
    <property type="match status" value="1"/>
</dbReference>
<dbReference type="InterPro" id="IPR036291">
    <property type="entry name" value="NAD(P)-bd_dom_sf"/>
</dbReference>
<evidence type="ECO:0000313" key="6">
    <source>
        <dbReference type="EMBL" id="RJP26854.1"/>
    </source>
</evidence>
<dbReference type="PANTHER" id="PTHR43401:SF2">
    <property type="entry name" value="L-THREONINE 3-DEHYDROGENASE"/>
    <property type="match status" value="1"/>
</dbReference>
<evidence type="ECO:0000313" key="7">
    <source>
        <dbReference type="Proteomes" id="UP000265882"/>
    </source>
</evidence>
<dbReference type="SUPFAM" id="SSF50129">
    <property type="entry name" value="GroES-like"/>
    <property type="match status" value="1"/>
</dbReference>
<dbReference type="PANTHER" id="PTHR43401">
    <property type="entry name" value="L-THREONINE 3-DEHYDROGENASE"/>
    <property type="match status" value="1"/>
</dbReference>
<comment type="similarity">
    <text evidence="4">Belongs to the zinc-containing alcohol dehydrogenase family.</text>
</comment>
<dbReference type="InterPro" id="IPR002328">
    <property type="entry name" value="ADH_Zn_CS"/>
</dbReference>
<dbReference type="GO" id="GO:0016616">
    <property type="term" value="F:oxidoreductase activity, acting on the CH-OH group of donors, NAD or NADP as acceptor"/>
    <property type="evidence" value="ECO:0007669"/>
    <property type="project" value="UniProtKB-ARBA"/>
</dbReference>
<dbReference type="GO" id="GO:0008270">
    <property type="term" value="F:zinc ion binding"/>
    <property type="evidence" value="ECO:0007669"/>
    <property type="project" value="InterPro"/>
</dbReference>
<dbReference type="Proteomes" id="UP000265882">
    <property type="component" value="Unassembled WGS sequence"/>
</dbReference>
<comment type="caution">
    <text evidence="6">The sequence shown here is derived from an EMBL/GenBank/DDBJ whole genome shotgun (WGS) entry which is preliminary data.</text>
</comment>
<sequence>MKAAVLLDAHSMTIEDVPVPVPEKGEVLLKVHSCGICGTDMEFFENGTYNPPTILGHECSGTIEKLGPGVKGLKPGDRVVVNDLFSCGACDFCRRGLENLCSQAANLGIHWPGAFAEYTKAPARSLFRLPESISMHDGALIPTLAVGHHASRRAPLSPDVKTLIIGAGPIGLSILVALKMAGVRNVVVSDINERSRTIAKKVGASAVVDPSTEDLPERLESLLGSQPRLVFEAVGKPGTILEAMEVVERGGTVVVVGNCFEEIVVNPITWILKEINIHASQATSSEDLATAIGWMAAGKIDPASFITRTISLDELPGVMRGLTAAKSDIKIIVNI</sequence>
<dbReference type="SMART" id="SM00829">
    <property type="entry name" value="PKS_ER"/>
    <property type="match status" value="1"/>
</dbReference>
<accession>A0A3A4PG27</accession>
<dbReference type="PROSITE" id="PS00059">
    <property type="entry name" value="ADH_ZINC"/>
    <property type="match status" value="1"/>
</dbReference>
<dbReference type="AlphaFoldDB" id="A0A3A4PG27"/>
<name>A0A3A4PG27_ABYX5</name>
<dbReference type="Pfam" id="PF08240">
    <property type="entry name" value="ADH_N"/>
    <property type="match status" value="1"/>
</dbReference>
<dbReference type="Gene3D" id="3.90.180.10">
    <property type="entry name" value="Medium-chain alcohol dehydrogenases, catalytic domain"/>
    <property type="match status" value="1"/>
</dbReference>
<keyword evidence="1 4" id="KW-0479">Metal-binding</keyword>
<evidence type="ECO:0000259" key="5">
    <source>
        <dbReference type="SMART" id="SM00829"/>
    </source>
</evidence>
<evidence type="ECO:0000256" key="3">
    <source>
        <dbReference type="ARBA" id="ARBA00023002"/>
    </source>
</evidence>
<keyword evidence="2 4" id="KW-0862">Zinc</keyword>
<dbReference type="InterPro" id="IPR013149">
    <property type="entry name" value="ADH-like_C"/>
</dbReference>
<dbReference type="InterPro" id="IPR011032">
    <property type="entry name" value="GroES-like_sf"/>
</dbReference>
<reference evidence="6 7" key="1">
    <citation type="journal article" date="2017" name="ISME J.">
        <title>Energy and carbon metabolisms in a deep terrestrial subsurface fluid microbial community.</title>
        <authorList>
            <person name="Momper L."/>
            <person name="Jungbluth S.P."/>
            <person name="Lee M.D."/>
            <person name="Amend J.P."/>
        </authorList>
    </citation>
    <scope>NUCLEOTIDE SEQUENCE [LARGE SCALE GENOMIC DNA]</scope>
    <source>
        <strain evidence="6">SURF_5</strain>
    </source>
</reference>